<dbReference type="Proteomes" id="UP000266389">
    <property type="component" value="Unassembled WGS sequence"/>
</dbReference>
<evidence type="ECO:0000313" key="2">
    <source>
        <dbReference type="EMBL" id="RFM23115.1"/>
    </source>
</evidence>
<dbReference type="GO" id="GO:0016301">
    <property type="term" value="F:kinase activity"/>
    <property type="evidence" value="ECO:0007669"/>
    <property type="project" value="InterPro"/>
</dbReference>
<dbReference type="PANTHER" id="PTHR39426:SF1">
    <property type="entry name" value="HOMOLOGY TO DEATH-ON-CURING PROTEIN OF PHAGE P1"/>
    <property type="match status" value="1"/>
</dbReference>
<gene>
    <name evidence="2" type="ORF">D0433_12660</name>
</gene>
<reference evidence="2 3" key="1">
    <citation type="journal article" date="2011" name="ISME J.">
        <title>Community ecology of hot spring cyanobacterial mats: predominant populations and their functional potential.</title>
        <authorList>
            <person name="Klatt C.G."/>
            <person name="Wood J.M."/>
            <person name="Rusch D.B."/>
            <person name="Bateson M.M."/>
            <person name="Hamamura N."/>
            <person name="Heidelberg J.F."/>
            <person name="Grossman A.R."/>
            <person name="Bhaya D."/>
            <person name="Cohan F.M."/>
            <person name="Kuhl M."/>
            <person name="Bryant D.A."/>
            <person name="Ward D.M."/>
        </authorList>
    </citation>
    <scope>NUCLEOTIDE SEQUENCE [LARGE SCALE GENOMIC DNA]</scope>
    <source>
        <strain evidence="2">OS</strain>
    </source>
</reference>
<dbReference type="SUPFAM" id="SSF140931">
    <property type="entry name" value="Fic-like"/>
    <property type="match status" value="1"/>
</dbReference>
<sequence>MFYLSKAQIVAINKHQIQMFGGNYLPPQNFLHEENLDYLLEIIDAELFGNPLYPNIWDKAGVYCFNIIANHVFQDGNKRTGLQTAIIFLRANGFTIQATDDDLIAFATDVASGKFTLADTQQWFKERLTPLP</sequence>
<organism evidence="2 3">
    <name type="scientific">Candidatus Thermochlorobacter aerophilus</name>
    <dbReference type="NCBI Taxonomy" id="1868324"/>
    <lineage>
        <taxon>Bacteria</taxon>
        <taxon>Pseudomonadati</taxon>
        <taxon>Chlorobiota</taxon>
        <taxon>Chlorobiia</taxon>
        <taxon>Chlorobiales</taxon>
        <taxon>Candidatus Thermochlorobacteriaceae</taxon>
        <taxon>Candidatus Thermochlorobacter</taxon>
    </lineage>
</organism>
<dbReference type="Pfam" id="PF02661">
    <property type="entry name" value="Fic"/>
    <property type="match status" value="1"/>
</dbReference>
<dbReference type="InterPro" id="IPR006440">
    <property type="entry name" value="Doc"/>
</dbReference>
<dbReference type="Gene3D" id="1.20.120.1870">
    <property type="entry name" value="Fic/DOC protein, Fido domain"/>
    <property type="match status" value="1"/>
</dbReference>
<dbReference type="InterPro" id="IPR053737">
    <property type="entry name" value="Type_II_TA_Toxin"/>
</dbReference>
<evidence type="ECO:0000313" key="3">
    <source>
        <dbReference type="Proteomes" id="UP000266389"/>
    </source>
</evidence>
<proteinExistence type="predicted"/>
<name>A0A395LWY9_9BACT</name>
<evidence type="ECO:0000259" key="1">
    <source>
        <dbReference type="PROSITE" id="PS51459"/>
    </source>
</evidence>
<dbReference type="PROSITE" id="PS51459">
    <property type="entry name" value="FIDO"/>
    <property type="match status" value="1"/>
</dbReference>
<dbReference type="NCBIfam" id="TIGR01550">
    <property type="entry name" value="DOC_P1"/>
    <property type="match status" value="1"/>
</dbReference>
<protein>
    <submittedName>
        <fullName evidence="2">Type II toxin-antitoxin system death-on-curing family toxin</fullName>
    </submittedName>
</protein>
<comment type="caution">
    <text evidence="2">The sequence shown here is derived from an EMBL/GenBank/DDBJ whole genome shotgun (WGS) entry which is preliminary data.</text>
</comment>
<dbReference type="AlphaFoldDB" id="A0A395LWY9"/>
<accession>A0A395LWY9</accession>
<dbReference type="InterPro" id="IPR036597">
    <property type="entry name" value="Fido-like_dom_sf"/>
</dbReference>
<feature type="domain" description="Fido" evidence="1">
    <location>
        <begin position="4"/>
        <end position="126"/>
    </location>
</feature>
<dbReference type="InterPro" id="IPR003812">
    <property type="entry name" value="Fido"/>
</dbReference>
<dbReference type="PANTHER" id="PTHR39426">
    <property type="entry name" value="HOMOLOGY TO DEATH-ON-CURING PROTEIN OF PHAGE P1"/>
    <property type="match status" value="1"/>
</dbReference>
<dbReference type="EMBL" id="PHFL01000070">
    <property type="protein sequence ID" value="RFM23115.1"/>
    <property type="molecule type" value="Genomic_DNA"/>
</dbReference>